<evidence type="ECO:0000256" key="10">
    <source>
        <dbReference type="ARBA" id="ARBA00023136"/>
    </source>
</evidence>
<evidence type="ECO:0000313" key="15">
    <source>
        <dbReference type="Proteomes" id="UP000315759"/>
    </source>
</evidence>
<evidence type="ECO:0000256" key="4">
    <source>
        <dbReference type="ARBA" id="ARBA00022538"/>
    </source>
</evidence>
<feature type="transmembrane region" description="Helical" evidence="13">
    <location>
        <begin position="151"/>
        <end position="184"/>
    </location>
</feature>
<keyword evidence="9" id="KW-0406">Ion transport</keyword>
<proteinExistence type="inferred from homology"/>
<accession>A0A544VWM9</accession>
<comment type="caution">
    <text evidence="14">The sequence shown here is derived from an EMBL/GenBank/DDBJ whole genome shotgun (WGS) entry which is preliminary data.</text>
</comment>
<feature type="transmembrane region" description="Helical" evidence="13">
    <location>
        <begin position="74"/>
        <end position="95"/>
    </location>
</feature>
<organism evidence="14 15">
    <name type="scientific">Mycolicibacterium hodleri</name>
    <dbReference type="NCBI Taxonomy" id="49897"/>
    <lineage>
        <taxon>Bacteria</taxon>
        <taxon>Bacillati</taxon>
        <taxon>Actinomycetota</taxon>
        <taxon>Actinomycetes</taxon>
        <taxon>Mycobacteriales</taxon>
        <taxon>Mycobacteriaceae</taxon>
        <taxon>Mycolicibacterium</taxon>
    </lineage>
</organism>
<sequence>MVRRPRLERVSLFSDGVFAVLITVLVLDLSPPETATFSALLPLWPTGLSYAVSYLFIAIVWVNHHHLFSYAEVATPRLVWVNFLHLFSVSLLPFATEWVADSRLADAPVSLYAGLFVVVNATYLALCWEVVDRPAHEDVTQLMRRLLTMRAFVTIGIFLTAAVLATWWPAVAMAMIGLCLAGYLRPDVPAGSPSIAGGSADTSA</sequence>
<keyword evidence="10 13" id="KW-0472">Membrane</keyword>
<dbReference type="Pfam" id="PF06736">
    <property type="entry name" value="TMEM175"/>
    <property type="match status" value="1"/>
</dbReference>
<dbReference type="AlphaFoldDB" id="A0A544VWM9"/>
<dbReference type="InterPro" id="IPR010617">
    <property type="entry name" value="TMEM175-like"/>
</dbReference>
<evidence type="ECO:0000313" key="14">
    <source>
        <dbReference type="EMBL" id="TQR84380.1"/>
    </source>
</evidence>
<evidence type="ECO:0000256" key="7">
    <source>
        <dbReference type="ARBA" id="ARBA00022958"/>
    </source>
</evidence>
<feature type="transmembrane region" description="Helical" evidence="13">
    <location>
        <begin position="12"/>
        <end position="31"/>
    </location>
</feature>
<comment type="similarity">
    <text evidence="2">Belongs to the TMEM175 family.</text>
</comment>
<keyword evidence="3" id="KW-0813">Transport</keyword>
<evidence type="ECO:0000256" key="6">
    <source>
        <dbReference type="ARBA" id="ARBA00022826"/>
    </source>
</evidence>
<evidence type="ECO:0000256" key="8">
    <source>
        <dbReference type="ARBA" id="ARBA00022989"/>
    </source>
</evidence>
<keyword evidence="6" id="KW-0631">Potassium channel</keyword>
<dbReference type="GO" id="GO:0016020">
    <property type="term" value="C:membrane"/>
    <property type="evidence" value="ECO:0007669"/>
    <property type="project" value="UniProtKB-SubCell"/>
</dbReference>
<feature type="transmembrane region" description="Helical" evidence="13">
    <location>
        <begin position="43"/>
        <end position="62"/>
    </location>
</feature>
<keyword evidence="11" id="KW-0407">Ion channel</keyword>
<feature type="transmembrane region" description="Helical" evidence="13">
    <location>
        <begin position="107"/>
        <end position="131"/>
    </location>
</feature>
<protein>
    <submittedName>
        <fullName evidence="14">DUF1211 domain-containing protein</fullName>
    </submittedName>
</protein>
<comment type="subcellular location">
    <subcellularLocation>
        <location evidence="1">Membrane</location>
        <topology evidence="1">Multi-pass membrane protein</topology>
    </subcellularLocation>
</comment>
<keyword evidence="4" id="KW-0633">Potassium transport</keyword>
<keyword evidence="7" id="KW-0630">Potassium</keyword>
<keyword evidence="5 13" id="KW-0812">Transmembrane</keyword>
<evidence type="ECO:0000256" key="1">
    <source>
        <dbReference type="ARBA" id="ARBA00004141"/>
    </source>
</evidence>
<evidence type="ECO:0000256" key="9">
    <source>
        <dbReference type="ARBA" id="ARBA00023065"/>
    </source>
</evidence>
<name>A0A544VWM9_9MYCO</name>
<dbReference type="GO" id="GO:0005267">
    <property type="term" value="F:potassium channel activity"/>
    <property type="evidence" value="ECO:0007669"/>
    <property type="project" value="UniProtKB-KW"/>
</dbReference>
<evidence type="ECO:0000256" key="5">
    <source>
        <dbReference type="ARBA" id="ARBA00022692"/>
    </source>
</evidence>
<dbReference type="Proteomes" id="UP000315759">
    <property type="component" value="Unassembled WGS sequence"/>
</dbReference>
<keyword evidence="8 13" id="KW-1133">Transmembrane helix</keyword>
<keyword evidence="15" id="KW-1185">Reference proteome</keyword>
<evidence type="ECO:0000256" key="12">
    <source>
        <dbReference type="ARBA" id="ARBA00034430"/>
    </source>
</evidence>
<evidence type="ECO:0000256" key="11">
    <source>
        <dbReference type="ARBA" id="ARBA00023303"/>
    </source>
</evidence>
<evidence type="ECO:0000256" key="2">
    <source>
        <dbReference type="ARBA" id="ARBA00006920"/>
    </source>
</evidence>
<evidence type="ECO:0000256" key="13">
    <source>
        <dbReference type="SAM" id="Phobius"/>
    </source>
</evidence>
<dbReference type="EMBL" id="VIFX01000031">
    <property type="protein sequence ID" value="TQR84380.1"/>
    <property type="molecule type" value="Genomic_DNA"/>
</dbReference>
<dbReference type="GO" id="GO:0015252">
    <property type="term" value="F:proton channel activity"/>
    <property type="evidence" value="ECO:0007669"/>
    <property type="project" value="InterPro"/>
</dbReference>
<gene>
    <name evidence="14" type="ORF">D8S82_21955</name>
</gene>
<reference evidence="14 15" key="1">
    <citation type="submission" date="2018-10" db="EMBL/GenBank/DDBJ databases">
        <title>Draft genome of Mycobacterium hodleri strain B.</title>
        <authorList>
            <person name="Amande T.J."/>
            <person name="Mcgenity T.J."/>
        </authorList>
    </citation>
    <scope>NUCLEOTIDE SEQUENCE [LARGE SCALE GENOMIC DNA]</scope>
    <source>
        <strain evidence="14 15">B</strain>
    </source>
</reference>
<evidence type="ECO:0000256" key="3">
    <source>
        <dbReference type="ARBA" id="ARBA00022448"/>
    </source>
</evidence>
<comment type="catalytic activity">
    <reaction evidence="12">
        <text>K(+)(in) = K(+)(out)</text>
        <dbReference type="Rhea" id="RHEA:29463"/>
        <dbReference type="ChEBI" id="CHEBI:29103"/>
    </reaction>
</comment>